<protein>
    <submittedName>
        <fullName evidence="1">Uncharacterized protein</fullName>
    </submittedName>
</protein>
<name>A0AAU8GBR6_9VIRU</name>
<dbReference type="EMBL" id="PP955094">
    <property type="protein sequence ID" value="XCH39363.1"/>
    <property type="molecule type" value="Genomic_DNA"/>
</dbReference>
<organism evidence="1">
    <name type="scientific">Faxonius propinquus nudivirus</name>
    <dbReference type="NCBI Taxonomy" id="3139431"/>
    <lineage>
        <taxon>Viruses</taxon>
        <taxon>Viruses incertae sedis</taxon>
        <taxon>Naldaviricetes</taxon>
        <taxon>Lefavirales</taxon>
        <taxon>Nudiviridae</taxon>
    </lineage>
</organism>
<gene>
    <name evidence="1" type="ORF">FpNV_118</name>
</gene>
<reference evidence="1" key="1">
    <citation type="submission" date="2024-06" db="EMBL/GenBank/DDBJ databases">
        <title>North American crayfish harbour diverse members of the Nudiviridae.</title>
        <authorList>
            <person name="Stratton C."/>
            <person name="Bojko J."/>
        </authorList>
    </citation>
    <scope>NUCLEOTIDE SEQUENCE</scope>
    <source>
        <strain evidence="1">142H</strain>
    </source>
</reference>
<sequence length="279" mass="32783">MATNIGILRNPPIPIITINCFHKIEILDNIIIARCEFKKTKNGLYYHVIYFKDEINPVYLKYIKSIICKYTRNDLVNEIWEEITNIPISSLYNIGSDCNLELLNELITQMICLLAQMISKNYVYTLLVKNNKNVFKIFLSNMAAVIQHEESFRFIHMNRYNIKYIENLPDKNKISLLKKQFFSILELVKTIFFIKLSSKDNKKNLYPSCIKCKLVGYGDRFLNNNSPALHDIYCQQSINKIQQICNLTHIFPEAYNDITLAIKHIEKINNTIQQKKDKK</sequence>
<proteinExistence type="predicted"/>
<accession>A0AAU8GBR6</accession>
<evidence type="ECO:0000313" key="1">
    <source>
        <dbReference type="EMBL" id="XCH39363.1"/>
    </source>
</evidence>